<sequence>MKAAGMGGATPMLDRTETALNNIRHPNRESLPHTFQKSTLSGIPRVAENAYHMGRGALQLPTQMAVDTVRVVDEGVLNAVASAREALKQPTKDDDALRALEEGLLDPR</sequence>
<proteinExistence type="predicted"/>
<name>A0AB38EBM9_9PSED</name>
<evidence type="ECO:0000313" key="2">
    <source>
        <dbReference type="Proteomes" id="UP000237580"/>
    </source>
</evidence>
<accession>A0AB38EBM9</accession>
<dbReference type="AlphaFoldDB" id="A0AB38EBM9"/>
<reference evidence="1 2" key="1">
    <citation type="submission" date="2017-11" db="EMBL/GenBank/DDBJ databases">
        <authorList>
            <person name="Blom J."/>
        </authorList>
    </citation>
    <scope>NUCLEOTIDE SEQUENCE [LARGE SCALE GENOMIC DNA]</scope>
    <source>
        <strain evidence="1">NCPPB 2254</strain>
    </source>
</reference>
<dbReference type="EMBL" id="ODAM01000035">
    <property type="protein sequence ID" value="SOQ07283.1"/>
    <property type="molecule type" value="Genomic_DNA"/>
</dbReference>
<gene>
    <name evidence="1" type="ORF">NCPPB2254_01252</name>
</gene>
<dbReference type="Proteomes" id="UP000237580">
    <property type="component" value="Unassembled WGS sequence"/>
</dbReference>
<protein>
    <submittedName>
        <fullName evidence="1">Type III effector HopM1</fullName>
    </submittedName>
</protein>
<organism evidence="1 2">
    <name type="scientific">Pseudomonas syringae pv. persicae</name>
    <dbReference type="NCBI Taxonomy" id="237306"/>
    <lineage>
        <taxon>Bacteria</taxon>
        <taxon>Pseudomonadati</taxon>
        <taxon>Pseudomonadota</taxon>
        <taxon>Gammaproteobacteria</taxon>
        <taxon>Pseudomonadales</taxon>
        <taxon>Pseudomonadaceae</taxon>
        <taxon>Pseudomonas</taxon>
    </lineage>
</organism>
<evidence type="ECO:0000313" key="1">
    <source>
        <dbReference type="EMBL" id="SOQ07283.1"/>
    </source>
</evidence>
<comment type="caution">
    <text evidence="1">The sequence shown here is derived from an EMBL/GenBank/DDBJ whole genome shotgun (WGS) entry which is preliminary data.</text>
</comment>